<accession>A0ABW4LWL2</accession>
<feature type="transmembrane region" description="Helical" evidence="1">
    <location>
        <begin position="75"/>
        <end position="98"/>
    </location>
</feature>
<feature type="transmembrane region" description="Helical" evidence="1">
    <location>
        <begin position="104"/>
        <end position="123"/>
    </location>
</feature>
<sequence>MNDSLIYKLSLLNSSTYNEIEATREILNKLEHAYWSENVLFSWQWWFLLFSTIIPWVIWWILVDKTRFFEIMTFGFWWLVIATILDVLGVSLSIWAYPLKLTHLMPPLVPADMAVIPVTYMLLYQYSRRWTNFIILSVIVAAVFSYVIEPFFEHFHMLRFLNGSIPWSHLISFIWFFILSMIVRVFHLFIVNKVTTPTHTFHDSTS</sequence>
<name>A0ABW4LWL2_9BACI</name>
<feature type="transmembrane region" description="Helical" evidence="1">
    <location>
        <begin position="168"/>
        <end position="191"/>
    </location>
</feature>
<dbReference type="InterPro" id="IPR048147">
    <property type="entry name" value="CBO0543-like"/>
</dbReference>
<keyword evidence="3" id="KW-1185">Reference proteome</keyword>
<gene>
    <name evidence="2" type="ORF">ACFSCX_24150</name>
</gene>
<evidence type="ECO:0000313" key="2">
    <source>
        <dbReference type="EMBL" id="MFD1739579.1"/>
    </source>
</evidence>
<dbReference type="Proteomes" id="UP001597214">
    <property type="component" value="Unassembled WGS sequence"/>
</dbReference>
<keyword evidence="1" id="KW-0812">Transmembrane</keyword>
<protein>
    <submittedName>
        <fullName evidence="2">CBO0543 family protein</fullName>
    </submittedName>
</protein>
<organism evidence="2 3">
    <name type="scientific">Bacillus salitolerans</name>
    <dbReference type="NCBI Taxonomy" id="1437434"/>
    <lineage>
        <taxon>Bacteria</taxon>
        <taxon>Bacillati</taxon>
        <taxon>Bacillota</taxon>
        <taxon>Bacilli</taxon>
        <taxon>Bacillales</taxon>
        <taxon>Bacillaceae</taxon>
        <taxon>Bacillus</taxon>
    </lineage>
</organism>
<keyword evidence="1" id="KW-1133">Transmembrane helix</keyword>
<feature type="transmembrane region" description="Helical" evidence="1">
    <location>
        <begin position="43"/>
        <end position="63"/>
    </location>
</feature>
<evidence type="ECO:0000313" key="3">
    <source>
        <dbReference type="Proteomes" id="UP001597214"/>
    </source>
</evidence>
<keyword evidence="1" id="KW-0472">Membrane</keyword>
<dbReference type="EMBL" id="JBHUEM010000055">
    <property type="protein sequence ID" value="MFD1739579.1"/>
    <property type="molecule type" value="Genomic_DNA"/>
</dbReference>
<proteinExistence type="predicted"/>
<dbReference type="RefSeq" id="WP_377930819.1">
    <property type="nucleotide sequence ID" value="NZ_JBHUEM010000055.1"/>
</dbReference>
<dbReference type="NCBIfam" id="NF041644">
    <property type="entry name" value="CBO0543_fam"/>
    <property type="match status" value="1"/>
</dbReference>
<comment type="caution">
    <text evidence="2">The sequence shown here is derived from an EMBL/GenBank/DDBJ whole genome shotgun (WGS) entry which is preliminary data.</text>
</comment>
<reference evidence="3" key="1">
    <citation type="journal article" date="2019" name="Int. J. Syst. Evol. Microbiol.">
        <title>The Global Catalogue of Microorganisms (GCM) 10K type strain sequencing project: providing services to taxonomists for standard genome sequencing and annotation.</title>
        <authorList>
            <consortium name="The Broad Institute Genomics Platform"/>
            <consortium name="The Broad Institute Genome Sequencing Center for Infectious Disease"/>
            <person name="Wu L."/>
            <person name="Ma J."/>
        </authorList>
    </citation>
    <scope>NUCLEOTIDE SEQUENCE [LARGE SCALE GENOMIC DNA]</scope>
    <source>
        <strain evidence="3">CCUG 49339</strain>
    </source>
</reference>
<feature type="transmembrane region" description="Helical" evidence="1">
    <location>
        <begin position="130"/>
        <end position="148"/>
    </location>
</feature>
<evidence type="ECO:0000256" key="1">
    <source>
        <dbReference type="SAM" id="Phobius"/>
    </source>
</evidence>